<proteinExistence type="predicted"/>
<keyword evidence="3" id="KW-1185">Reference proteome</keyword>
<evidence type="ECO:0000313" key="1">
    <source>
        <dbReference type="EMBL" id="GBL70773.1"/>
    </source>
</evidence>
<dbReference type="AlphaFoldDB" id="A0A4Y1ZW27"/>
<accession>A0A4Y1ZW27</accession>
<dbReference type="EMBL" id="BGPR01078514">
    <property type="protein sequence ID" value="GBL70773.1"/>
    <property type="molecule type" value="Genomic_DNA"/>
</dbReference>
<name>A0A4Y1ZW27_ARAVE</name>
<reference evidence="1 3" key="1">
    <citation type="journal article" date="2019" name="Sci. Rep.">
        <title>Orb-weaving spider Araneus ventricosus genome elucidates the spidroin gene catalogue.</title>
        <authorList>
            <person name="Kono N."/>
            <person name="Nakamura H."/>
            <person name="Ohtoshi R."/>
            <person name="Moran D.A.P."/>
            <person name="Shinohara A."/>
            <person name="Yoshida Y."/>
            <person name="Fujiwara M."/>
            <person name="Mori M."/>
            <person name="Tomita M."/>
            <person name="Arakawa K."/>
        </authorList>
    </citation>
    <scope>NUCLEOTIDE SEQUENCE [LARGE SCALE GENOMIC DNA]</scope>
</reference>
<sequence>MNCGFYRASVISILIEEISKSILRQAFWKRTEKLVLPFMVPFDAPQNNHFLCFFTSNDYLKPMGMQPSIEIKLYPGQLPHLSEKFLRGNAIIMVIGPTSELERKEKKIKLWSMISFYHS</sequence>
<gene>
    <name evidence="2" type="ORF">AVEN_210196_1</name>
    <name evidence="1" type="ORF">AVEN_66922_1</name>
</gene>
<evidence type="ECO:0000313" key="2">
    <source>
        <dbReference type="EMBL" id="GBL70796.1"/>
    </source>
</evidence>
<dbReference type="EMBL" id="BGPR01078519">
    <property type="protein sequence ID" value="GBL70796.1"/>
    <property type="molecule type" value="Genomic_DNA"/>
</dbReference>
<comment type="caution">
    <text evidence="1">The sequence shown here is derived from an EMBL/GenBank/DDBJ whole genome shotgun (WGS) entry which is preliminary data.</text>
</comment>
<protein>
    <submittedName>
        <fullName evidence="1">Uncharacterized protein</fullName>
    </submittedName>
</protein>
<evidence type="ECO:0000313" key="3">
    <source>
        <dbReference type="Proteomes" id="UP000499080"/>
    </source>
</evidence>
<dbReference type="Proteomes" id="UP000499080">
    <property type="component" value="Unassembled WGS sequence"/>
</dbReference>
<organism evidence="1 3">
    <name type="scientific">Araneus ventricosus</name>
    <name type="common">Orbweaver spider</name>
    <name type="synonym">Epeira ventricosa</name>
    <dbReference type="NCBI Taxonomy" id="182803"/>
    <lineage>
        <taxon>Eukaryota</taxon>
        <taxon>Metazoa</taxon>
        <taxon>Ecdysozoa</taxon>
        <taxon>Arthropoda</taxon>
        <taxon>Chelicerata</taxon>
        <taxon>Arachnida</taxon>
        <taxon>Araneae</taxon>
        <taxon>Araneomorphae</taxon>
        <taxon>Entelegynae</taxon>
        <taxon>Araneoidea</taxon>
        <taxon>Araneidae</taxon>
        <taxon>Araneus</taxon>
    </lineage>
</organism>